<dbReference type="NCBIfam" id="TIGR00644">
    <property type="entry name" value="recJ"/>
    <property type="match status" value="1"/>
</dbReference>
<dbReference type="Gene3D" id="3.90.1640.30">
    <property type="match status" value="1"/>
</dbReference>
<dbReference type="GO" id="GO:0003676">
    <property type="term" value="F:nucleic acid binding"/>
    <property type="evidence" value="ECO:0007669"/>
    <property type="project" value="InterPro"/>
</dbReference>
<dbReference type="InterPro" id="IPR018779">
    <property type="entry name" value="RecJ_C"/>
</dbReference>
<evidence type="ECO:0000313" key="12">
    <source>
        <dbReference type="Proteomes" id="UP000075517"/>
    </source>
</evidence>
<dbReference type="InterPro" id="IPR004610">
    <property type="entry name" value="RecJ"/>
</dbReference>
<reference evidence="11 12" key="1">
    <citation type="submission" date="2016-01" db="EMBL/GenBank/DDBJ databases">
        <title>Draft Genome Sequences of Seven Thermophilic Sporeformers Isolated from Foods.</title>
        <authorList>
            <person name="Berendsen E.M."/>
            <person name="Wells-Bennik M.H."/>
            <person name="Krawcyk A.O."/>
            <person name="De Jong A."/>
            <person name="Holsappel S."/>
            <person name="Eijlander R.T."/>
            <person name="Kuipers O.P."/>
        </authorList>
    </citation>
    <scope>NUCLEOTIDE SEQUENCE [LARGE SCALE GENOMIC DNA]</scope>
    <source>
        <strain evidence="11 12">B4114</strain>
    </source>
</reference>
<comment type="caution">
    <text evidence="11">The sequence shown here is derived from an EMBL/GenBank/DDBJ whole genome shotgun (WGS) entry which is preliminary data.</text>
</comment>
<dbReference type="InterPro" id="IPR051673">
    <property type="entry name" value="SSDNA_exonuclease_RecJ"/>
</dbReference>
<dbReference type="GO" id="GO:0006310">
    <property type="term" value="P:DNA recombination"/>
    <property type="evidence" value="ECO:0007669"/>
    <property type="project" value="InterPro"/>
</dbReference>
<evidence type="ECO:0000256" key="6">
    <source>
        <dbReference type="SAM" id="Coils"/>
    </source>
</evidence>
<organism evidence="11 12">
    <name type="scientific">Geobacillus stearothermophilus</name>
    <name type="common">Bacillus stearothermophilus</name>
    <dbReference type="NCBI Taxonomy" id="1422"/>
    <lineage>
        <taxon>Bacteria</taxon>
        <taxon>Bacillati</taxon>
        <taxon>Bacillota</taxon>
        <taxon>Bacilli</taxon>
        <taxon>Bacillales</taxon>
        <taxon>Anoxybacillaceae</taxon>
        <taxon>Geobacillus</taxon>
    </lineage>
</organism>
<dbReference type="InterPro" id="IPR001667">
    <property type="entry name" value="DDH_dom"/>
</dbReference>
<dbReference type="PANTHER" id="PTHR30255">
    <property type="entry name" value="SINGLE-STRANDED-DNA-SPECIFIC EXONUCLEASE RECJ"/>
    <property type="match status" value="1"/>
</dbReference>
<dbReference type="PATRIC" id="fig|1422.17.peg.385"/>
<feature type="domain" description="Single-stranded-DNA-specific exonuclease RecJ C-terminal" evidence="9">
    <location>
        <begin position="571"/>
        <end position="771"/>
    </location>
</feature>
<dbReference type="Gene3D" id="3.10.310.30">
    <property type="match status" value="1"/>
</dbReference>
<dbReference type="InterPro" id="IPR003156">
    <property type="entry name" value="DHHA1_dom"/>
</dbReference>
<keyword evidence="5" id="KW-0269">Exonuclease</keyword>
<proteinExistence type="inferred from homology"/>
<accession>A0A150NA72</accession>
<gene>
    <name evidence="11" type="ORF">B4114_2155</name>
</gene>
<dbReference type="Pfam" id="PF01368">
    <property type="entry name" value="DHH"/>
    <property type="match status" value="1"/>
</dbReference>
<dbReference type="InterPro" id="IPR041122">
    <property type="entry name" value="RecJ_OB"/>
</dbReference>
<evidence type="ECO:0000259" key="8">
    <source>
        <dbReference type="Pfam" id="PF02272"/>
    </source>
</evidence>
<evidence type="ECO:0000256" key="4">
    <source>
        <dbReference type="ARBA" id="ARBA00022801"/>
    </source>
</evidence>
<keyword evidence="3" id="KW-0540">Nuclease</keyword>
<dbReference type="EMBL" id="LQYY01000090">
    <property type="protein sequence ID" value="KYD33609.1"/>
    <property type="molecule type" value="Genomic_DNA"/>
</dbReference>
<evidence type="ECO:0000256" key="2">
    <source>
        <dbReference type="ARBA" id="ARBA00019841"/>
    </source>
</evidence>
<feature type="domain" description="RecJ OB" evidence="10">
    <location>
        <begin position="458"/>
        <end position="564"/>
    </location>
</feature>
<keyword evidence="4" id="KW-0378">Hydrolase</keyword>
<evidence type="ECO:0000313" key="11">
    <source>
        <dbReference type="EMBL" id="KYD33609.1"/>
    </source>
</evidence>
<dbReference type="SUPFAM" id="SSF64182">
    <property type="entry name" value="DHH phosphoesterases"/>
    <property type="match status" value="1"/>
</dbReference>
<dbReference type="AlphaFoldDB" id="A0A150NA72"/>
<feature type="coiled-coil region" evidence="6">
    <location>
        <begin position="303"/>
        <end position="337"/>
    </location>
</feature>
<dbReference type="GO" id="GO:0008409">
    <property type="term" value="F:5'-3' exonuclease activity"/>
    <property type="evidence" value="ECO:0007669"/>
    <property type="project" value="InterPro"/>
</dbReference>
<evidence type="ECO:0000256" key="1">
    <source>
        <dbReference type="ARBA" id="ARBA00005915"/>
    </source>
</evidence>
<dbReference type="GO" id="GO:0006281">
    <property type="term" value="P:DNA repair"/>
    <property type="evidence" value="ECO:0007669"/>
    <property type="project" value="InterPro"/>
</dbReference>
<keyword evidence="6" id="KW-0175">Coiled coil</keyword>
<evidence type="ECO:0000259" key="9">
    <source>
        <dbReference type="Pfam" id="PF10141"/>
    </source>
</evidence>
<sequence length="791" mass="86962">MGDMLKAKTRWEVERLDEQTVRRLAEEAGVTPLLARLLVRRGVRTASEAASFLNPLEQSFHDPFLLDGMERAIQRLKRAIDAGERVLVYGDYDADGVCSTSVMVSALKEAGASVEFYIPNRFTEGYGPNMAAFRSAKERGVSVIVTVDNGIAAVKEIAAANEWGMDVIVTDHHEPGPVLPEAHAIIHPKQPGSTYPFRDLAGVGVAFKVAHALLGRVPRHLLDLVAIGTIADLVPLVGENRLFVAHGLEALRATERIGLRALFRQCRIDAAAINEQTVGFVIAPRLNAAGRLGGADPAVALLMTDDENEAVQLAAEMDELNRERQQLVTQIAEEAADMVRRQFPPEEHRVLVVAGEGWNAGVVGIVASKLVEQFYRPAVVLSIDREKGIAKGSARSIHGFDLFASLSQCRDLLPHFGGHPMAAGMTLALDDVEELRQRLNAIAAETLSDDDLTPLTFIDASCSVAELTLDAARGLERLAPFGVGNPRPLVLIEGASVETMRRVGANGAHMKAVFAQEGASVDAIGFGLGPLCEEIAPGARVSAVGELSVNEWNGLAKAQLSLCDLAVSHCQLFDIRGCRDVRPFLERLPKEKRLLVMFRQGTGARPDLASFRGELRCVLTDEEAGALEISGRYVVLLDLPPTLGRLAALLGGKEPARIYALFAQPEARFFRTFPTRDHFKWFYALLHKYRSFPLAERGGQLARARGWTEETVHFMAKVFLELEFITEQNGVISLVRAPAKRDLHESPTYRRWRDELEVEQQLLYSTYEQLNRCLAEMTRSQTHEEANVSWT</sequence>
<dbReference type="Proteomes" id="UP000075517">
    <property type="component" value="Unassembled WGS sequence"/>
</dbReference>
<evidence type="ECO:0000256" key="5">
    <source>
        <dbReference type="ARBA" id="ARBA00022839"/>
    </source>
</evidence>
<name>A0A150NA72_GEOSE</name>
<dbReference type="PANTHER" id="PTHR30255:SF2">
    <property type="entry name" value="SINGLE-STRANDED-DNA-SPECIFIC EXONUCLEASE RECJ"/>
    <property type="match status" value="1"/>
</dbReference>
<protein>
    <recommendedName>
        <fullName evidence="2">Single-stranded-DNA-specific exonuclease RecJ</fullName>
    </recommendedName>
</protein>
<feature type="domain" description="DDH" evidence="7">
    <location>
        <begin position="85"/>
        <end position="229"/>
    </location>
</feature>
<evidence type="ECO:0000256" key="3">
    <source>
        <dbReference type="ARBA" id="ARBA00022722"/>
    </source>
</evidence>
<evidence type="ECO:0000259" key="7">
    <source>
        <dbReference type="Pfam" id="PF01368"/>
    </source>
</evidence>
<comment type="similarity">
    <text evidence="1">Belongs to the RecJ family.</text>
</comment>
<dbReference type="InterPro" id="IPR038763">
    <property type="entry name" value="DHH_sf"/>
</dbReference>
<feature type="domain" description="DHHA1" evidence="8">
    <location>
        <begin position="349"/>
        <end position="444"/>
    </location>
</feature>
<dbReference type="Pfam" id="PF17768">
    <property type="entry name" value="RecJ_OB"/>
    <property type="match status" value="1"/>
</dbReference>
<dbReference type="Pfam" id="PF02272">
    <property type="entry name" value="DHHA1"/>
    <property type="match status" value="1"/>
</dbReference>
<evidence type="ECO:0000259" key="10">
    <source>
        <dbReference type="Pfam" id="PF17768"/>
    </source>
</evidence>
<dbReference type="Pfam" id="PF10141">
    <property type="entry name" value="ssDNA-exonuc_C"/>
    <property type="match status" value="1"/>
</dbReference>